<dbReference type="InterPro" id="IPR036380">
    <property type="entry name" value="Isochorismatase-like_sf"/>
</dbReference>
<dbReference type="Pfam" id="PF00857">
    <property type="entry name" value="Isochorismatase"/>
    <property type="match status" value="1"/>
</dbReference>
<dbReference type="EMBL" id="NGFO01000015">
    <property type="protein sequence ID" value="OUC78085.1"/>
    <property type="molecule type" value="Genomic_DNA"/>
</dbReference>
<evidence type="ECO:0000313" key="3">
    <source>
        <dbReference type="Proteomes" id="UP000194632"/>
    </source>
</evidence>
<dbReference type="SUPFAM" id="SSF52499">
    <property type="entry name" value="Isochorismatase-like hydrolases"/>
    <property type="match status" value="1"/>
</dbReference>
<dbReference type="OrthoDB" id="9789777at2"/>
<evidence type="ECO:0000259" key="1">
    <source>
        <dbReference type="Pfam" id="PF00857"/>
    </source>
</evidence>
<dbReference type="GO" id="GO:0016787">
    <property type="term" value="F:hydrolase activity"/>
    <property type="evidence" value="ECO:0007669"/>
    <property type="project" value="UniProtKB-KW"/>
</dbReference>
<dbReference type="AlphaFoldDB" id="A0A243Q8W9"/>
<reference evidence="2 3" key="1">
    <citation type="submission" date="2017-05" db="EMBL/GenBank/DDBJ databases">
        <title>Biotechnological potential of actinobacteria isolated from South African environments.</title>
        <authorList>
            <person name="Le Roes-Hill M."/>
            <person name="Prins A."/>
            <person name="Durrell K.A."/>
        </authorList>
    </citation>
    <scope>NUCLEOTIDE SEQUENCE [LARGE SCALE GENOMIC DNA]</scope>
    <source>
        <strain evidence="2">BS2</strain>
    </source>
</reference>
<dbReference type="InterPro" id="IPR053152">
    <property type="entry name" value="Hydrolase_YcaC-like"/>
</dbReference>
<dbReference type="Proteomes" id="UP000194632">
    <property type="component" value="Unassembled WGS sequence"/>
</dbReference>
<gene>
    <name evidence="2" type="ORF">CA982_14050</name>
</gene>
<dbReference type="RefSeq" id="WP_086535937.1">
    <property type="nucleotide sequence ID" value="NZ_NGFO01000015.1"/>
</dbReference>
<keyword evidence="3" id="KW-1185">Reference proteome</keyword>
<proteinExistence type="predicted"/>
<dbReference type="InterPro" id="IPR000868">
    <property type="entry name" value="Isochorismatase-like_dom"/>
</dbReference>
<dbReference type="STRING" id="417102.CA982_14050"/>
<name>A0A243Q8W9_9ACTN</name>
<dbReference type="Gene3D" id="3.40.50.850">
    <property type="entry name" value="Isochorismatase-like"/>
    <property type="match status" value="1"/>
</dbReference>
<comment type="caution">
    <text evidence="2">The sequence shown here is derived from an EMBL/GenBank/DDBJ whole genome shotgun (WGS) entry which is preliminary data.</text>
</comment>
<accession>A0A243Q8W9</accession>
<feature type="domain" description="Isochorismatase-like" evidence="1">
    <location>
        <begin position="20"/>
        <end position="171"/>
    </location>
</feature>
<dbReference type="PANTHER" id="PTHR43559">
    <property type="entry name" value="HYDROLASE YCAC-RELATED"/>
    <property type="match status" value="1"/>
</dbReference>
<evidence type="ECO:0000313" key="2">
    <source>
        <dbReference type="EMBL" id="OUC78085.1"/>
    </source>
</evidence>
<organism evidence="2 3">
    <name type="scientific">Gordonia lacunae</name>
    <dbReference type="NCBI Taxonomy" id="417102"/>
    <lineage>
        <taxon>Bacteria</taxon>
        <taxon>Bacillati</taxon>
        <taxon>Actinomycetota</taxon>
        <taxon>Actinomycetes</taxon>
        <taxon>Mycobacteriales</taxon>
        <taxon>Gordoniaceae</taxon>
        <taxon>Gordonia</taxon>
    </lineage>
</organism>
<dbReference type="PANTHER" id="PTHR43559:SF1">
    <property type="entry name" value="HYDROLASE"/>
    <property type="match status" value="1"/>
</dbReference>
<protein>
    <submittedName>
        <fullName evidence="2">Hydrolase</fullName>
    </submittedName>
</protein>
<keyword evidence="2" id="KW-0378">Hydrolase</keyword>
<sequence>MAGVTAVRHNDHLLTPDNCALAVIDYQPEQVDSVGSISRDELMLNVTAVARAAVAYNLPVVLSTVGVELGANTPTIPEVREQFSQVPEIDRTTLNSWEDPDFRTAIEATGRRKVIMTGLWTEVCVAFPTLDMIDEGYEIYPVTDAIGGISPTAHDSAVHRMVQAGAHPVTAISLTAELQRDWGRDNAQQLRAILQWYFPERQRMRVHTTPR</sequence>